<dbReference type="RefSeq" id="XP_002895158.1">
    <property type="nucleotide sequence ID" value="XM_002895112.1"/>
</dbReference>
<dbReference type="KEGG" id="pif:PITG_21042"/>
<gene>
    <name evidence="1" type="ORF">PITG_21042</name>
</gene>
<dbReference type="GeneID" id="9466767"/>
<protein>
    <submittedName>
        <fullName evidence="1">Uncharacterized protein</fullName>
    </submittedName>
</protein>
<proteinExistence type="predicted"/>
<dbReference type="Proteomes" id="UP000006643">
    <property type="component" value="Unassembled WGS sequence"/>
</dbReference>
<dbReference type="EMBL" id="DS028370">
    <property type="protein sequence ID" value="EEY59756.1"/>
    <property type="molecule type" value="Genomic_DNA"/>
</dbReference>
<dbReference type="VEuPathDB" id="FungiDB:PITG_21042"/>
<accession>D0P3H0</accession>
<keyword evidence="2" id="KW-1185">Reference proteome</keyword>
<organism evidence="1 2">
    <name type="scientific">Phytophthora infestans (strain T30-4)</name>
    <name type="common">Potato late blight agent</name>
    <dbReference type="NCBI Taxonomy" id="403677"/>
    <lineage>
        <taxon>Eukaryota</taxon>
        <taxon>Sar</taxon>
        <taxon>Stramenopiles</taxon>
        <taxon>Oomycota</taxon>
        <taxon>Peronosporomycetes</taxon>
        <taxon>Peronosporales</taxon>
        <taxon>Peronosporaceae</taxon>
        <taxon>Phytophthora</taxon>
    </lineage>
</organism>
<reference evidence="2" key="1">
    <citation type="journal article" date="2009" name="Nature">
        <title>Genome sequence and analysis of the Irish potato famine pathogen Phytophthora infestans.</title>
        <authorList>
            <consortium name="The Broad Institute Genome Sequencing Platform"/>
            <person name="Haas B.J."/>
            <person name="Kamoun S."/>
            <person name="Zody M.C."/>
            <person name="Jiang R.H."/>
            <person name="Handsaker R.E."/>
            <person name="Cano L.M."/>
            <person name="Grabherr M."/>
            <person name="Kodira C.D."/>
            <person name="Raffaele S."/>
            <person name="Torto-Alalibo T."/>
            <person name="Bozkurt T.O."/>
            <person name="Ah-Fong A.M."/>
            <person name="Alvarado L."/>
            <person name="Anderson V.L."/>
            <person name="Armstrong M.R."/>
            <person name="Avrova A."/>
            <person name="Baxter L."/>
            <person name="Beynon J."/>
            <person name="Boevink P.C."/>
            <person name="Bollmann S.R."/>
            <person name="Bos J.I."/>
            <person name="Bulone V."/>
            <person name="Cai G."/>
            <person name="Cakir C."/>
            <person name="Carrington J.C."/>
            <person name="Chawner M."/>
            <person name="Conti L."/>
            <person name="Costanzo S."/>
            <person name="Ewan R."/>
            <person name="Fahlgren N."/>
            <person name="Fischbach M.A."/>
            <person name="Fugelstad J."/>
            <person name="Gilroy E.M."/>
            <person name="Gnerre S."/>
            <person name="Green P.J."/>
            <person name="Grenville-Briggs L.J."/>
            <person name="Griffith J."/>
            <person name="Grunwald N.J."/>
            <person name="Horn K."/>
            <person name="Horner N.R."/>
            <person name="Hu C.H."/>
            <person name="Huitema E."/>
            <person name="Jeong D.H."/>
            <person name="Jones A.M."/>
            <person name="Jones J.D."/>
            <person name="Jones R.W."/>
            <person name="Karlsson E.K."/>
            <person name="Kunjeti S.G."/>
            <person name="Lamour K."/>
            <person name="Liu Z."/>
            <person name="Ma L."/>
            <person name="Maclean D."/>
            <person name="Chibucos M.C."/>
            <person name="McDonald H."/>
            <person name="McWalters J."/>
            <person name="Meijer H.J."/>
            <person name="Morgan W."/>
            <person name="Morris P.F."/>
            <person name="Munro C.A."/>
            <person name="O'Neill K."/>
            <person name="Ospina-Giraldo M."/>
            <person name="Pinzon A."/>
            <person name="Pritchard L."/>
            <person name="Ramsahoye B."/>
            <person name="Ren Q."/>
            <person name="Restrepo S."/>
            <person name="Roy S."/>
            <person name="Sadanandom A."/>
            <person name="Savidor A."/>
            <person name="Schornack S."/>
            <person name="Schwartz D.C."/>
            <person name="Schumann U.D."/>
            <person name="Schwessinger B."/>
            <person name="Seyer L."/>
            <person name="Sharpe T."/>
            <person name="Silvar C."/>
            <person name="Song J."/>
            <person name="Studholme D.J."/>
            <person name="Sykes S."/>
            <person name="Thines M."/>
            <person name="van de Vondervoort P.J."/>
            <person name="Phuntumart V."/>
            <person name="Wawra S."/>
            <person name="Weide R."/>
            <person name="Win J."/>
            <person name="Young C."/>
            <person name="Zhou S."/>
            <person name="Fry W."/>
            <person name="Meyers B.C."/>
            <person name="van West P."/>
            <person name="Ristaino J."/>
            <person name="Govers F."/>
            <person name="Birch P.R."/>
            <person name="Whisson S.C."/>
            <person name="Judelson H.S."/>
            <person name="Nusbaum C."/>
        </authorList>
    </citation>
    <scope>NUCLEOTIDE SEQUENCE [LARGE SCALE GENOMIC DNA]</scope>
    <source>
        <strain evidence="2">T30-4</strain>
    </source>
</reference>
<dbReference type="HOGENOM" id="CLU_1681359_0_0_1"/>
<dbReference type="AlphaFoldDB" id="D0P3H0"/>
<sequence>MGSVDGDTLTKRDEVVDAGETTLEVRVVSQTSRPPKLVRTRGVRRGVPVVGITRSANIAALVGRDKVPGKDYADITERVRVVGIVRGTFQKWLQAQGQMAGEVKRTDIAARVAIATFNKLHFTFLELFTAREAWADGLATGVFDFLFSSDRRGATTI</sequence>
<dbReference type="InParanoid" id="D0P3H0"/>
<name>D0P3H0_PHYIT</name>
<evidence type="ECO:0000313" key="2">
    <source>
        <dbReference type="Proteomes" id="UP000006643"/>
    </source>
</evidence>
<evidence type="ECO:0000313" key="1">
    <source>
        <dbReference type="EMBL" id="EEY59756.1"/>
    </source>
</evidence>